<dbReference type="OrthoDB" id="9799612at2"/>
<dbReference type="SUPFAM" id="SSF53474">
    <property type="entry name" value="alpha/beta-Hydrolases"/>
    <property type="match status" value="1"/>
</dbReference>
<comment type="caution">
    <text evidence="2">The sequence shown here is derived from an EMBL/GenBank/DDBJ whole genome shotgun (WGS) entry which is preliminary data.</text>
</comment>
<dbReference type="Gene3D" id="3.40.50.1820">
    <property type="entry name" value="alpha/beta hydrolase"/>
    <property type="match status" value="1"/>
</dbReference>
<dbReference type="InterPro" id="IPR000073">
    <property type="entry name" value="AB_hydrolase_1"/>
</dbReference>
<dbReference type="PRINTS" id="PR00111">
    <property type="entry name" value="ABHYDROLASE"/>
</dbReference>
<organism evidence="2 3">
    <name type="scientific">Vineibacter terrae</name>
    <dbReference type="NCBI Taxonomy" id="2586908"/>
    <lineage>
        <taxon>Bacteria</taxon>
        <taxon>Pseudomonadati</taxon>
        <taxon>Pseudomonadota</taxon>
        <taxon>Alphaproteobacteria</taxon>
        <taxon>Hyphomicrobiales</taxon>
        <taxon>Vineibacter</taxon>
    </lineage>
</organism>
<feature type="domain" description="AB hydrolase-1" evidence="1">
    <location>
        <begin position="26"/>
        <end position="243"/>
    </location>
</feature>
<dbReference type="GO" id="GO:0016787">
    <property type="term" value="F:hydrolase activity"/>
    <property type="evidence" value="ECO:0007669"/>
    <property type="project" value="UniProtKB-KW"/>
</dbReference>
<accession>A0A5C8PVZ9</accession>
<keyword evidence="2" id="KW-0378">Hydrolase</keyword>
<dbReference type="AlphaFoldDB" id="A0A5C8PVZ9"/>
<dbReference type="EMBL" id="VDUZ01000002">
    <property type="protein sequence ID" value="TXL82039.1"/>
    <property type="molecule type" value="Genomic_DNA"/>
</dbReference>
<name>A0A5C8PVZ9_9HYPH</name>
<evidence type="ECO:0000313" key="2">
    <source>
        <dbReference type="EMBL" id="TXL82039.1"/>
    </source>
</evidence>
<dbReference type="RefSeq" id="WP_147845395.1">
    <property type="nucleotide sequence ID" value="NZ_VDUZ01000002.1"/>
</dbReference>
<dbReference type="GO" id="GO:0016020">
    <property type="term" value="C:membrane"/>
    <property type="evidence" value="ECO:0007669"/>
    <property type="project" value="TreeGrafter"/>
</dbReference>
<protein>
    <submittedName>
        <fullName evidence="2">Alpha/beta hydrolase</fullName>
    </submittedName>
</protein>
<dbReference type="InterPro" id="IPR050266">
    <property type="entry name" value="AB_hydrolase_sf"/>
</dbReference>
<dbReference type="PANTHER" id="PTHR43798:SF33">
    <property type="entry name" value="HYDROLASE, PUTATIVE (AFU_ORTHOLOGUE AFUA_2G14860)-RELATED"/>
    <property type="match status" value="1"/>
</dbReference>
<proteinExistence type="predicted"/>
<keyword evidence="3" id="KW-1185">Reference proteome</keyword>
<evidence type="ECO:0000313" key="3">
    <source>
        <dbReference type="Proteomes" id="UP000321638"/>
    </source>
</evidence>
<dbReference type="Pfam" id="PF00561">
    <property type="entry name" value="Abhydrolase_1"/>
    <property type="match status" value="1"/>
</dbReference>
<evidence type="ECO:0000259" key="1">
    <source>
        <dbReference type="Pfam" id="PF00561"/>
    </source>
</evidence>
<gene>
    <name evidence="2" type="ORF">FHP25_02965</name>
</gene>
<dbReference type="InterPro" id="IPR029058">
    <property type="entry name" value="AB_hydrolase_fold"/>
</dbReference>
<reference evidence="2 3" key="1">
    <citation type="submission" date="2019-06" db="EMBL/GenBank/DDBJ databases">
        <title>New taxonomy in bacterial strain CC-CFT640, isolated from vineyard.</title>
        <authorList>
            <person name="Lin S.-Y."/>
            <person name="Tsai C.-F."/>
            <person name="Young C.-C."/>
        </authorList>
    </citation>
    <scope>NUCLEOTIDE SEQUENCE [LARGE SCALE GENOMIC DNA]</scope>
    <source>
        <strain evidence="2 3">CC-CFT640</strain>
    </source>
</reference>
<sequence>MTAFTREEITVGGVKTVYLTAGKGEPLLFLHGGGTFHGFEFAKPWAEHFRVLLPYHPGFGESDDDPGLSSMQDYVMHYIELLDQLGLDKVNLVGFSLGGWLAASFATQHTRRIRKLVLVAPAGLRVKEAPTADLFRIPGEQVPAMLVHNFDVIKPHLPAGFDVDFTVDRFREITTVARVAWERSHDPKLPRWLHRVTVPTMLVYGEQDRIVPAAQGPHWARLIPGATVRTFPEAGHLVLDEKPEAVKAVQQFLQ</sequence>
<dbReference type="Proteomes" id="UP000321638">
    <property type="component" value="Unassembled WGS sequence"/>
</dbReference>
<dbReference type="PANTHER" id="PTHR43798">
    <property type="entry name" value="MONOACYLGLYCEROL LIPASE"/>
    <property type="match status" value="1"/>
</dbReference>